<keyword evidence="2" id="KW-0677">Repeat</keyword>
<dbReference type="AlphaFoldDB" id="A0A9N8DW93"/>
<name>A0A9N8DW93_9STRA</name>
<feature type="domain" description="EF-hand" evidence="4">
    <location>
        <begin position="48"/>
        <end position="83"/>
    </location>
</feature>
<keyword evidence="6" id="KW-1185">Reference proteome</keyword>
<dbReference type="CDD" id="cd00051">
    <property type="entry name" value="EFh"/>
    <property type="match status" value="1"/>
</dbReference>
<dbReference type="OrthoDB" id="26525at2759"/>
<dbReference type="Proteomes" id="UP001153069">
    <property type="component" value="Unassembled WGS sequence"/>
</dbReference>
<dbReference type="EMBL" id="CAICTM010000320">
    <property type="protein sequence ID" value="CAB9507815.1"/>
    <property type="molecule type" value="Genomic_DNA"/>
</dbReference>
<dbReference type="Gene3D" id="1.10.238.10">
    <property type="entry name" value="EF-hand"/>
    <property type="match status" value="2"/>
</dbReference>
<keyword evidence="3" id="KW-0106">Calcium</keyword>
<dbReference type="InterPro" id="IPR011992">
    <property type="entry name" value="EF-hand-dom_pair"/>
</dbReference>
<dbReference type="SUPFAM" id="SSF47473">
    <property type="entry name" value="EF-hand"/>
    <property type="match status" value="1"/>
</dbReference>
<feature type="domain" description="EF-hand" evidence="4">
    <location>
        <begin position="12"/>
        <end position="47"/>
    </location>
</feature>
<feature type="domain" description="EF-hand" evidence="4">
    <location>
        <begin position="85"/>
        <end position="120"/>
    </location>
</feature>
<feature type="domain" description="EF-hand" evidence="4">
    <location>
        <begin position="121"/>
        <end position="152"/>
    </location>
</feature>
<dbReference type="Pfam" id="PF13499">
    <property type="entry name" value="EF-hand_7"/>
    <property type="match status" value="2"/>
</dbReference>
<accession>A0A9N8DW93</accession>
<dbReference type="SMART" id="SM00054">
    <property type="entry name" value="EFh"/>
    <property type="match status" value="4"/>
</dbReference>
<evidence type="ECO:0000256" key="3">
    <source>
        <dbReference type="ARBA" id="ARBA00022837"/>
    </source>
</evidence>
<organism evidence="5 6">
    <name type="scientific">Seminavis robusta</name>
    <dbReference type="NCBI Taxonomy" id="568900"/>
    <lineage>
        <taxon>Eukaryota</taxon>
        <taxon>Sar</taxon>
        <taxon>Stramenopiles</taxon>
        <taxon>Ochrophyta</taxon>
        <taxon>Bacillariophyta</taxon>
        <taxon>Bacillariophyceae</taxon>
        <taxon>Bacillariophycidae</taxon>
        <taxon>Naviculales</taxon>
        <taxon>Naviculaceae</taxon>
        <taxon>Seminavis</taxon>
    </lineage>
</organism>
<evidence type="ECO:0000313" key="5">
    <source>
        <dbReference type="EMBL" id="CAB9507815.1"/>
    </source>
</evidence>
<dbReference type="FunFam" id="1.10.238.10:FF:000001">
    <property type="entry name" value="Calmodulin 1"/>
    <property type="match status" value="1"/>
</dbReference>
<evidence type="ECO:0000259" key="4">
    <source>
        <dbReference type="PROSITE" id="PS50222"/>
    </source>
</evidence>
<dbReference type="GO" id="GO:0005509">
    <property type="term" value="F:calcium ion binding"/>
    <property type="evidence" value="ECO:0007669"/>
    <property type="project" value="InterPro"/>
</dbReference>
<evidence type="ECO:0000313" key="6">
    <source>
        <dbReference type="Proteomes" id="UP001153069"/>
    </source>
</evidence>
<dbReference type="PANTHER" id="PTHR23048">
    <property type="entry name" value="MYOSIN LIGHT CHAIN 1, 3"/>
    <property type="match status" value="1"/>
</dbReference>
<sequence>MDEDPISGMSQEEIDEYKEAFGMFDINGDGTIEMTELKQVMLQLGQNPAEEDLIEMMRLVDVNGDNEIDFQEFLVMMTMRSGERDTEAELREAFKLFDLDGSGTISREELKTLMKNLGQALTDDEIDAMIDEVDINLDGEISFDEFQALMVG</sequence>
<proteinExistence type="predicted"/>
<dbReference type="InterPro" id="IPR002048">
    <property type="entry name" value="EF_hand_dom"/>
</dbReference>
<dbReference type="PANTHER" id="PTHR23048:SF0">
    <property type="entry name" value="CALMODULIN LIKE 3"/>
    <property type="match status" value="1"/>
</dbReference>
<evidence type="ECO:0000256" key="1">
    <source>
        <dbReference type="ARBA" id="ARBA00020786"/>
    </source>
</evidence>
<dbReference type="PROSITE" id="PS00018">
    <property type="entry name" value="EF_HAND_1"/>
    <property type="match status" value="3"/>
</dbReference>
<protein>
    <recommendedName>
        <fullName evidence="1">Calmodulin</fullName>
    </recommendedName>
</protein>
<gene>
    <name evidence="5" type="ORF">SEMRO_321_G116830.1</name>
</gene>
<evidence type="ECO:0000256" key="2">
    <source>
        <dbReference type="ARBA" id="ARBA00022737"/>
    </source>
</evidence>
<comment type="caution">
    <text evidence="5">The sequence shown here is derived from an EMBL/GenBank/DDBJ whole genome shotgun (WGS) entry which is preliminary data.</text>
</comment>
<dbReference type="InterPro" id="IPR050230">
    <property type="entry name" value="CALM/Myosin/TropC-like"/>
</dbReference>
<dbReference type="GO" id="GO:0016460">
    <property type="term" value="C:myosin II complex"/>
    <property type="evidence" value="ECO:0007669"/>
    <property type="project" value="TreeGrafter"/>
</dbReference>
<reference evidence="5" key="1">
    <citation type="submission" date="2020-06" db="EMBL/GenBank/DDBJ databases">
        <authorList>
            <consortium name="Plant Systems Biology data submission"/>
        </authorList>
    </citation>
    <scope>NUCLEOTIDE SEQUENCE</scope>
    <source>
        <strain evidence="5">D6</strain>
    </source>
</reference>
<dbReference type="PROSITE" id="PS50222">
    <property type="entry name" value="EF_HAND_2"/>
    <property type="match status" value="4"/>
</dbReference>
<dbReference type="InterPro" id="IPR018247">
    <property type="entry name" value="EF_Hand_1_Ca_BS"/>
</dbReference>